<evidence type="ECO:0000313" key="4">
    <source>
        <dbReference type="EMBL" id="TQJ04714.1"/>
    </source>
</evidence>
<evidence type="ECO:0000256" key="2">
    <source>
        <dbReference type="SAM" id="Phobius"/>
    </source>
</evidence>
<name>A0A542DP12_AMYCI</name>
<keyword evidence="2" id="KW-1133">Transmembrane helix</keyword>
<dbReference type="InterPro" id="IPR002035">
    <property type="entry name" value="VWF_A"/>
</dbReference>
<proteinExistence type="predicted"/>
<dbReference type="InterPro" id="IPR036465">
    <property type="entry name" value="vWFA_dom_sf"/>
</dbReference>
<dbReference type="OrthoDB" id="5621159at2"/>
<dbReference type="EMBL" id="VFML01000001">
    <property type="protein sequence ID" value="TQJ04714.1"/>
    <property type="molecule type" value="Genomic_DNA"/>
</dbReference>
<sequence>MGQHRAAHRRSRYGLILGSLGVTVAVVLAGWLGVMLVTGGFGDRCEGQVTLTVAAAPGIEPAVAEFAGEQPERLENRCVRVDVQAHDSSTMAATLSTPNLDPGAAIWVPESTMQVRRIAERREGIQPQNPSLASTPVVFGVAEDEAERMGWPGARPDWAELVDPEGGQVVAGTTDPTYDPAAAAALLGIQAAVPDAPAATAALRSLSEHRVDDSRKLFEHLPDGGLEPALTAFPTSEQQVLRHNQEHERGSGLSVVASYPAQPTPWLDYPFVVLPDADESQRRAADRLLSRLREPAFEEALGRQGLRTTDGRLTGSRDADNRIDASPRAPSPQPSRDEASAALERWAAVDASGRVLNVIDVSGSMATEVPGTGRTRMQVTIEAAKRGVGLFKPSTEYTLWEFSTKLEGDKDYRQVVPWKPMSKHAEDGLTTGLDSLLSAPQGATGLYDTTLAAYREATGSWKPGRTNVVIIMTDGRNEDDGITRERLLTELRQLSSAQRPLPIVFIGLGTDVDPAELNDIAKATGGFVSLAPQVTDIEQIFFSTLSKLRCPTGDC</sequence>
<keyword evidence="2" id="KW-0812">Transmembrane</keyword>
<organism evidence="4 5">
    <name type="scientific">Amycolatopsis cihanbeyliensis</name>
    <dbReference type="NCBI Taxonomy" id="1128664"/>
    <lineage>
        <taxon>Bacteria</taxon>
        <taxon>Bacillati</taxon>
        <taxon>Actinomycetota</taxon>
        <taxon>Actinomycetes</taxon>
        <taxon>Pseudonocardiales</taxon>
        <taxon>Pseudonocardiaceae</taxon>
        <taxon>Amycolatopsis</taxon>
    </lineage>
</organism>
<feature type="domain" description="VWFA" evidence="3">
    <location>
        <begin position="354"/>
        <end position="545"/>
    </location>
</feature>
<feature type="compositionally biased region" description="Basic and acidic residues" evidence="1">
    <location>
        <begin position="315"/>
        <end position="325"/>
    </location>
</feature>
<dbReference type="Pfam" id="PF13531">
    <property type="entry name" value="SBP_bac_11"/>
    <property type="match status" value="1"/>
</dbReference>
<gene>
    <name evidence="4" type="ORF">FB471_4522</name>
</gene>
<dbReference type="Gene3D" id="3.40.50.410">
    <property type="entry name" value="von Willebrand factor, type A domain"/>
    <property type="match status" value="1"/>
</dbReference>
<protein>
    <submittedName>
        <fullName evidence="4">von Willebrand factor type A domain-containing protein</fullName>
    </submittedName>
</protein>
<dbReference type="PROSITE" id="PS50234">
    <property type="entry name" value="VWFA"/>
    <property type="match status" value="1"/>
</dbReference>
<dbReference type="AlphaFoldDB" id="A0A542DP12"/>
<comment type="caution">
    <text evidence="4">The sequence shown here is derived from an EMBL/GenBank/DDBJ whole genome shotgun (WGS) entry which is preliminary data.</text>
</comment>
<dbReference type="Pfam" id="PF00092">
    <property type="entry name" value="VWA"/>
    <property type="match status" value="1"/>
</dbReference>
<keyword evidence="5" id="KW-1185">Reference proteome</keyword>
<dbReference type="SMART" id="SM00327">
    <property type="entry name" value="VWA"/>
    <property type="match status" value="1"/>
</dbReference>
<evidence type="ECO:0000256" key="1">
    <source>
        <dbReference type="SAM" id="MobiDB-lite"/>
    </source>
</evidence>
<reference evidence="4 5" key="1">
    <citation type="submission" date="2019-06" db="EMBL/GenBank/DDBJ databases">
        <title>Sequencing the genomes of 1000 actinobacteria strains.</title>
        <authorList>
            <person name="Klenk H.-P."/>
        </authorList>
    </citation>
    <scope>NUCLEOTIDE SEQUENCE [LARGE SCALE GENOMIC DNA]</scope>
    <source>
        <strain evidence="4 5">DSM 45679</strain>
    </source>
</reference>
<feature type="transmembrane region" description="Helical" evidence="2">
    <location>
        <begin position="12"/>
        <end position="37"/>
    </location>
</feature>
<dbReference type="SUPFAM" id="SSF53300">
    <property type="entry name" value="vWA-like"/>
    <property type="match status" value="1"/>
</dbReference>
<feature type="region of interest" description="Disordered" evidence="1">
    <location>
        <begin position="300"/>
        <end position="341"/>
    </location>
</feature>
<accession>A0A542DP12</accession>
<evidence type="ECO:0000313" key="5">
    <source>
        <dbReference type="Proteomes" id="UP000320876"/>
    </source>
</evidence>
<keyword evidence="2" id="KW-0472">Membrane</keyword>
<evidence type="ECO:0000259" key="3">
    <source>
        <dbReference type="PROSITE" id="PS50234"/>
    </source>
</evidence>
<dbReference type="RefSeq" id="WP_142000361.1">
    <property type="nucleotide sequence ID" value="NZ_VFML01000001.1"/>
</dbReference>
<dbReference type="Proteomes" id="UP000320876">
    <property type="component" value="Unassembled WGS sequence"/>
</dbReference>